<dbReference type="SUPFAM" id="SSF55961">
    <property type="entry name" value="Bet v1-like"/>
    <property type="match status" value="1"/>
</dbReference>
<proteinExistence type="predicted"/>
<dbReference type="RefSeq" id="WP_169681755.1">
    <property type="nucleotide sequence ID" value="NZ_JABBNU010000007.1"/>
</dbReference>
<dbReference type="EMBL" id="JABBNU010000007">
    <property type="protein sequence ID" value="NMM49101.1"/>
    <property type="molecule type" value="Genomic_DNA"/>
</dbReference>
<evidence type="ECO:0000313" key="2">
    <source>
        <dbReference type="EMBL" id="NMM49101.1"/>
    </source>
</evidence>
<sequence length="176" mass="19793">MKIVKILGIVSISLIVILGLIVLFAPSHVELERSISINASPEEIYPYLNDLKEFNKWSPWYDLDPEAKYSFIGPEEGVGSVMEWKSEQDNVGNGKMEIIETVPNQSVTMEMFFGQDDVPAYAKLVMEPDQQSTKVTWSFETEMSGVAKVFGLMMEQMLGPSYEKGLTNLKNTVEAK</sequence>
<dbReference type="InterPro" id="IPR019587">
    <property type="entry name" value="Polyketide_cyclase/dehydratase"/>
</dbReference>
<feature type="transmembrane region" description="Helical" evidence="1">
    <location>
        <begin position="6"/>
        <end position="25"/>
    </location>
</feature>
<keyword evidence="1" id="KW-0812">Transmembrane</keyword>
<accession>A0A848J0B7</accession>
<evidence type="ECO:0000256" key="1">
    <source>
        <dbReference type="SAM" id="Phobius"/>
    </source>
</evidence>
<protein>
    <submittedName>
        <fullName evidence="2">SRPBCC family protein</fullName>
    </submittedName>
</protein>
<dbReference type="CDD" id="cd07818">
    <property type="entry name" value="SRPBCC_1"/>
    <property type="match status" value="1"/>
</dbReference>
<reference evidence="2 3" key="1">
    <citation type="submission" date="2020-04" db="EMBL/GenBank/DDBJ databases">
        <title>Flammeovirgaceae bacterium KN852 isolated from deep sea.</title>
        <authorList>
            <person name="Zhang D.-C."/>
        </authorList>
    </citation>
    <scope>NUCLEOTIDE SEQUENCE [LARGE SCALE GENOMIC DNA]</scope>
    <source>
        <strain evidence="2 3">KN852</strain>
    </source>
</reference>
<evidence type="ECO:0000313" key="3">
    <source>
        <dbReference type="Proteomes" id="UP000559010"/>
    </source>
</evidence>
<dbReference type="InterPro" id="IPR023393">
    <property type="entry name" value="START-like_dom_sf"/>
</dbReference>
<dbReference type="Pfam" id="PF10604">
    <property type="entry name" value="Polyketide_cyc2"/>
    <property type="match status" value="1"/>
</dbReference>
<keyword evidence="3" id="KW-1185">Reference proteome</keyword>
<dbReference type="Proteomes" id="UP000559010">
    <property type="component" value="Unassembled WGS sequence"/>
</dbReference>
<comment type="caution">
    <text evidence="2">The sequence shown here is derived from an EMBL/GenBank/DDBJ whole genome shotgun (WGS) entry which is preliminary data.</text>
</comment>
<organism evidence="2 3">
    <name type="scientific">Marinigracilibium pacificum</name>
    <dbReference type="NCBI Taxonomy" id="2729599"/>
    <lineage>
        <taxon>Bacteria</taxon>
        <taxon>Pseudomonadati</taxon>
        <taxon>Bacteroidota</taxon>
        <taxon>Cytophagia</taxon>
        <taxon>Cytophagales</taxon>
        <taxon>Flammeovirgaceae</taxon>
        <taxon>Marinigracilibium</taxon>
    </lineage>
</organism>
<keyword evidence="1" id="KW-0472">Membrane</keyword>
<dbReference type="Gene3D" id="3.30.530.20">
    <property type="match status" value="1"/>
</dbReference>
<dbReference type="AlphaFoldDB" id="A0A848J0B7"/>
<name>A0A848J0B7_9BACT</name>
<gene>
    <name evidence="2" type="ORF">HH304_11885</name>
</gene>
<keyword evidence="1" id="KW-1133">Transmembrane helix</keyword>